<accession>A0A238WTR4</accession>
<protein>
    <submittedName>
        <fullName evidence="1">Uncharacterized protein</fullName>
    </submittedName>
</protein>
<proteinExistence type="predicted"/>
<evidence type="ECO:0000313" key="2">
    <source>
        <dbReference type="Proteomes" id="UP000198348"/>
    </source>
</evidence>
<sequence>MNKVIATIACGLCAAEGHEQCTLGHVVKGADGAVYWRGKGTSGAARRLRDQHGVTARKHNWVVLRTTPETQSRLTWAYRPPEQLVAHCRRHGRGTISTPSVTTSRGTVAVEFTADAI</sequence>
<evidence type="ECO:0000313" key="1">
    <source>
        <dbReference type="EMBL" id="SNR49731.1"/>
    </source>
</evidence>
<gene>
    <name evidence="1" type="ORF">SAMN06265360_107194</name>
</gene>
<name>A0A238WTR4_9PSEU</name>
<keyword evidence="2" id="KW-1185">Reference proteome</keyword>
<organism evidence="1 2">
    <name type="scientific">Haloechinothrix alba</name>
    <dbReference type="NCBI Taxonomy" id="664784"/>
    <lineage>
        <taxon>Bacteria</taxon>
        <taxon>Bacillati</taxon>
        <taxon>Actinomycetota</taxon>
        <taxon>Actinomycetes</taxon>
        <taxon>Pseudonocardiales</taxon>
        <taxon>Pseudonocardiaceae</taxon>
        <taxon>Haloechinothrix</taxon>
    </lineage>
</organism>
<dbReference type="AlphaFoldDB" id="A0A238WTR4"/>
<dbReference type="RefSeq" id="WP_089301007.1">
    <property type="nucleotide sequence ID" value="NZ_FZNW01000007.1"/>
</dbReference>
<reference evidence="1 2" key="1">
    <citation type="submission" date="2017-06" db="EMBL/GenBank/DDBJ databases">
        <authorList>
            <person name="Kim H.J."/>
            <person name="Triplett B.A."/>
        </authorList>
    </citation>
    <scope>NUCLEOTIDE SEQUENCE [LARGE SCALE GENOMIC DNA]</scope>
    <source>
        <strain evidence="1 2">DSM 45207</strain>
    </source>
</reference>
<dbReference type="EMBL" id="FZNW01000007">
    <property type="protein sequence ID" value="SNR49731.1"/>
    <property type="molecule type" value="Genomic_DNA"/>
</dbReference>
<dbReference type="Proteomes" id="UP000198348">
    <property type="component" value="Unassembled WGS sequence"/>
</dbReference>